<accession>A0ABS9CC09</accession>
<dbReference type="RefSeq" id="WP_094390567.1">
    <property type="nucleotide sequence ID" value="NZ_JADYTN010000001.1"/>
</dbReference>
<keyword evidence="1" id="KW-0732">Signal</keyword>
<keyword evidence="3" id="KW-1185">Reference proteome</keyword>
<evidence type="ECO:0000256" key="1">
    <source>
        <dbReference type="SAM" id="SignalP"/>
    </source>
</evidence>
<feature type="chain" id="PRO_5045640751" description="T9SS C-terminal target domain-containing protein" evidence="1">
    <location>
        <begin position="21"/>
        <end position="516"/>
    </location>
</feature>
<comment type="caution">
    <text evidence="2">The sequence shown here is derived from an EMBL/GenBank/DDBJ whole genome shotgun (WGS) entry which is preliminary data.</text>
</comment>
<dbReference type="PANTHER" id="PTHR41339:SF1">
    <property type="entry name" value="SECRETED PROTEIN"/>
    <property type="match status" value="1"/>
</dbReference>
<proteinExistence type="predicted"/>
<sequence>MKKMNFMGCMGILAMTAMMAACSSSNDDPTPDPNPQPGQNTVYKWTKDGGLNACDHILFDADGKEDANGTVIGNGDQEFVFTGKQQLKKGTYTLKGWIYIAAGAELTFEPGSVIKGDKTTKATLIAERGGKIIAQGSATEPIVFTSAAAAGQRRPGDWGGIILCGKARNNQTEMQIEGGPRTKHGGNDDADNSGVLSYVRIEFAGYPFKADQEINGLTLGSVGSATKIDHVQVSFSNDDSFEWFGGAVNCKYLIAYKGWDDDFDTDNGFSGKVQFGLAVRDPKIADQSQSNGFESDNCSDGSQLSPYTTATFSNITFVGPKSASDFVNDKSYITAGNYFPNNGSGLGRFQAAMQIRRSSRLNCVNSLVMDWPIGLIVDGEKGNTPEEASKGTLHLQNILMANLDIIGSDANKSYEDKEYDFANKTVKADSKQSYSHTFFAAQPGNKALADKTSLKLTDTKGVGVAIIPQSGSAVFGAQNFKGLDSWFTSVNYVGAFNANDNWLDGWTNFDPQNAKY</sequence>
<organism evidence="2 3">
    <name type="scientific">Xylanibacter brevis</name>
    <dbReference type="NCBI Taxonomy" id="83231"/>
    <lineage>
        <taxon>Bacteria</taxon>
        <taxon>Pseudomonadati</taxon>
        <taxon>Bacteroidota</taxon>
        <taxon>Bacteroidia</taxon>
        <taxon>Bacteroidales</taxon>
        <taxon>Prevotellaceae</taxon>
        <taxon>Xylanibacter</taxon>
    </lineage>
</organism>
<name>A0ABS9CC09_9BACT</name>
<evidence type="ECO:0000313" key="3">
    <source>
        <dbReference type="Proteomes" id="UP001200470"/>
    </source>
</evidence>
<feature type="signal peptide" evidence="1">
    <location>
        <begin position="1"/>
        <end position="20"/>
    </location>
</feature>
<dbReference type="PANTHER" id="PTHR41339">
    <property type="entry name" value="LIPL48"/>
    <property type="match status" value="1"/>
</dbReference>
<gene>
    <name evidence="2" type="ORF">I6E12_00740</name>
</gene>
<dbReference type="EMBL" id="JADYTN010000001">
    <property type="protein sequence ID" value="MCF2562644.1"/>
    <property type="molecule type" value="Genomic_DNA"/>
</dbReference>
<evidence type="ECO:0000313" key="2">
    <source>
        <dbReference type="EMBL" id="MCF2562644.1"/>
    </source>
</evidence>
<dbReference type="Proteomes" id="UP001200470">
    <property type="component" value="Unassembled WGS sequence"/>
</dbReference>
<evidence type="ECO:0008006" key="4">
    <source>
        <dbReference type="Google" id="ProtNLM"/>
    </source>
</evidence>
<dbReference type="PROSITE" id="PS51257">
    <property type="entry name" value="PROKAR_LIPOPROTEIN"/>
    <property type="match status" value="1"/>
</dbReference>
<reference evidence="2 3" key="1">
    <citation type="submission" date="2020-12" db="EMBL/GenBank/DDBJ databases">
        <title>Whole genome sequences of gut porcine anaerobes.</title>
        <authorList>
            <person name="Kubasova T."/>
            <person name="Jahodarova E."/>
            <person name="Rychlik I."/>
        </authorList>
    </citation>
    <scope>NUCLEOTIDE SEQUENCE [LARGE SCALE GENOMIC DNA]</scope>
    <source>
        <strain evidence="2 3">An925</strain>
    </source>
</reference>
<protein>
    <recommendedName>
        <fullName evidence="4">T9SS C-terminal target domain-containing protein</fullName>
    </recommendedName>
</protein>